<feature type="transmembrane region" description="Helical" evidence="1">
    <location>
        <begin position="43"/>
        <end position="64"/>
    </location>
</feature>
<accession>A0A831WYJ2</accession>
<keyword evidence="1" id="KW-1133">Transmembrane helix</keyword>
<proteinExistence type="predicted"/>
<sequence>MRHQRASPWRVALLAGTLAGLLAALLRIPIELFMFHRSLETALVNALVGGIDLAVGFTVVYGFYLRGRMGQR</sequence>
<reference evidence="2" key="1">
    <citation type="journal article" date="2020" name="mSystems">
        <title>Genome- and Community-Level Interaction Insights into Carbon Utilization and Element Cycling Functions of Hydrothermarchaeota in Hydrothermal Sediment.</title>
        <authorList>
            <person name="Zhou Z."/>
            <person name="Liu Y."/>
            <person name="Xu W."/>
            <person name="Pan J."/>
            <person name="Luo Z.H."/>
            <person name="Li M."/>
        </authorList>
    </citation>
    <scope>NUCLEOTIDE SEQUENCE [LARGE SCALE GENOMIC DNA]</scope>
    <source>
        <strain evidence="2">SpSt-210</strain>
    </source>
</reference>
<keyword evidence="1" id="KW-0812">Transmembrane</keyword>
<keyword evidence="1" id="KW-0472">Membrane</keyword>
<comment type="caution">
    <text evidence="2">The sequence shown here is derived from an EMBL/GenBank/DDBJ whole genome shotgun (WGS) entry which is preliminary data.</text>
</comment>
<evidence type="ECO:0000256" key="1">
    <source>
        <dbReference type="SAM" id="Phobius"/>
    </source>
</evidence>
<name>A0A831WYJ2_9BACT</name>
<gene>
    <name evidence="2" type="ORF">ENP34_05805</name>
</gene>
<evidence type="ECO:0000313" key="2">
    <source>
        <dbReference type="EMBL" id="HEG90938.1"/>
    </source>
</evidence>
<organism evidence="2">
    <name type="scientific">Thermorudis peleae</name>
    <dbReference type="NCBI Taxonomy" id="1382356"/>
    <lineage>
        <taxon>Bacteria</taxon>
        <taxon>Pseudomonadati</taxon>
        <taxon>Thermomicrobiota</taxon>
        <taxon>Thermomicrobia</taxon>
        <taxon>Thermomicrobia incertae sedis</taxon>
        <taxon>Thermorudis</taxon>
    </lineage>
</organism>
<protein>
    <submittedName>
        <fullName evidence="2">Uncharacterized protein</fullName>
    </submittedName>
</protein>
<dbReference type="EMBL" id="DSIY01000142">
    <property type="protein sequence ID" value="HEG90938.1"/>
    <property type="molecule type" value="Genomic_DNA"/>
</dbReference>
<dbReference type="AlphaFoldDB" id="A0A831WYJ2"/>